<dbReference type="InterPro" id="IPR036188">
    <property type="entry name" value="FAD/NAD-bd_sf"/>
</dbReference>
<feature type="binding site" evidence="2">
    <location>
        <position position="347"/>
    </location>
    <ligand>
        <name>FAD</name>
        <dbReference type="ChEBI" id="CHEBI:57692"/>
    </ligand>
</feature>
<dbReference type="EMBL" id="FMTS01000002">
    <property type="protein sequence ID" value="SCW55750.1"/>
    <property type="molecule type" value="Genomic_DNA"/>
</dbReference>
<organism evidence="3 4">
    <name type="scientific">Asticcacaulis taihuensis</name>
    <dbReference type="NCBI Taxonomy" id="260084"/>
    <lineage>
        <taxon>Bacteria</taxon>
        <taxon>Pseudomonadati</taxon>
        <taxon>Pseudomonadota</taxon>
        <taxon>Alphaproteobacteria</taxon>
        <taxon>Caulobacterales</taxon>
        <taxon>Caulobacteraceae</taxon>
        <taxon>Asticcacaulis</taxon>
    </lineage>
</organism>
<feature type="binding site" evidence="2">
    <location>
        <position position="79"/>
    </location>
    <ligand>
        <name>7-chloro-L-tryptophan</name>
        <dbReference type="ChEBI" id="CHEBI:58713"/>
    </ligand>
</feature>
<name>A0A1G4RG52_9CAUL</name>
<keyword evidence="2" id="KW-0274">FAD</keyword>
<gene>
    <name evidence="3" type="ORF">SAMN02927928_1887</name>
</gene>
<feature type="binding site" evidence="2">
    <location>
        <position position="186"/>
    </location>
    <ligand>
        <name>FAD</name>
        <dbReference type="ChEBI" id="CHEBI:57692"/>
    </ligand>
</feature>
<dbReference type="InterPro" id="IPR050816">
    <property type="entry name" value="Flavin-dep_Halogenase_NPB"/>
</dbReference>
<dbReference type="AlphaFoldDB" id="A0A1G4RG52"/>
<dbReference type="RefSeq" id="WP_170828263.1">
    <property type="nucleotide sequence ID" value="NZ_CBCRYE010000004.1"/>
</dbReference>
<dbReference type="GO" id="GO:0004497">
    <property type="term" value="F:monooxygenase activity"/>
    <property type="evidence" value="ECO:0007669"/>
    <property type="project" value="InterPro"/>
</dbReference>
<dbReference type="GO" id="GO:0000166">
    <property type="term" value="F:nucleotide binding"/>
    <property type="evidence" value="ECO:0007669"/>
    <property type="project" value="UniProtKB-KW"/>
</dbReference>
<reference evidence="4" key="1">
    <citation type="submission" date="2016-10" db="EMBL/GenBank/DDBJ databases">
        <authorList>
            <person name="Varghese N."/>
            <person name="Submissions S."/>
        </authorList>
    </citation>
    <scope>NUCLEOTIDE SEQUENCE [LARGE SCALE GENOMIC DNA]</scope>
    <source>
        <strain evidence="4">CGMCC 1.3431</strain>
    </source>
</reference>
<dbReference type="SUPFAM" id="SSF51905">
    <property type="entry name" value="FAD/NAD(P)-binding domain"/>
    <property type="match status" value="1"/>
</dbReference>
<proteinExistence type="predicted"/>
<dbReference type="Proteomes" id="UP000199150">
    <property type="component" value="Unassembled WGS sequence"/>
</dbReference>
<feature type="active site" evidence="1">
    <location>
        <position position="79"/>
    </location>
</feature>
<accession>A0A1G4RG52</accession>
<dbReference type="STRING" id="260084.SAMN02927928_1887"/>
<keyword evidence="2" id="KW-0547">Nucleotide-binding</keyword>
<dbReference type="Gene3D" id="3.50.50.60">
    <property type="entry name" value="FAD/NAD(P)-binding domain"/>
    <property type="match status" value="1"/>
</dbReference>
<evidence type="ECO:0000313" key="3">
    <source>
        <dbReference type="EMBL" id="SCW55750.1"/>
    </source>
</evidence>
<dbReference type="PANTHER" id="PTHR43747:SF4">
    <property type="entry name" value="FLAVIN-DEPENDENT TRYPTOPHAN HALOGENASE"/>
    <property type="match status" value="1"/>
</dbReference>
<feature type="binding site" evidence="2">
    <location>
        <begin position="13"/>
        <end position="16"/>
    </location>
    <ligand>
        <name>FAD</name>
        <dbReference type="ChEBI" id="CHEBI:57692"/>
    </ligand>
</feature>
<keyword evidence="2" id="KW-0285">Flavoprotein</keyword>
<dbReference type="PANTHER" id="PTHR43747">
    <property type="entry name" value="FAD-BINDING PROTEIN"/>
    <property type="match status" value="1"/>
</dbReference>
<protein>
    <submittedName>
        <fullName evidence="3">Tryptophan halogenase</fullName>
    </submittedName>
</protein>
<feature type="binding site" evidence="2">
    <location>
        <position position="343"/>
    </location>
    <ligand>
        <name>L-tryptophan</name>
        <dbReference type="ChEBI" id="CHEBI:57912"/>
    </ligand>
</feature>
<sequence>MQKDPIRIVILGGGTAGWMTAAGFIKGFKPEFASVRLIESDEIGTVGVGEATLPQLKSFNDFLGLNEPEFMRDTNATFKLGIDFRNWGREGDSYIHPFGIHGQAINGVPLFQYWLKARANGHDSDLESYSFPIMACRNLKFDFPSEDDRSVRSTFAYAYQFDAVLYARYLRRWAESKGLQRTEGKVVEVNLRPEDGFIRSLTLASGEVVEGDLFIDCSGFRSLLLGQTLKVPWEDWTPWLPCDRALAVPCDRAGDFTPYTRATAREAGWTWRIPLQHRTGNGYVFSSRFTTEDRAAEVLLAGLDGKAQAEPRLIKFAAGRRKQSWYKNCIAIGLASGFLEPLESTSIYLAQMASDFVMRLFPGKDIDPKLVAEFNRTIDIEYDRVRDFLILHYHANQKPAEEDPTGLWRYVREMTVPDTLIEKMETFKHRGHIHRYRDGLFAPPSWIAVYTGQNILPRNYDRQVDNMSTEAMLEKMREMQERVAVNVEVLPTHADFLRDYCFDPSAKMMQEAGNV</sequence>
<dbReference type="InterPro" id="IPR006905">
    <property type="entry name" value="Flavin_halogenase"/>
</dbReference>
<keyword evidence="4" id="KW-1185">Reference proteome</keyword>
<evidence type="ECO:0000313" key="4">
    <source>
        <dbReference type="Proteomes" id="UP000199150"/>
    </source>
</evidence>
<feature type="binding site" evidence="2">
    <location>
        <position position="334"/>
    </location>
    <ligand>
        <name>FAD</name>
        <dbReference type="ChEBI" id="CHEBI:57692"/>
    </ligand>
</feature>
<dbReference type="InterPro" id="IPR033856">
    <property type="entry name" value="Trp_halogen"/>
</dbReference>
<dbReference type="PIRSF" id="PIRSF011396">
    <property type="entry name" value="Trp_halogenase"/>
    <property type="match status" value="1"/>
</dbReference>
<dbReference type="Pfam" id="PF04820">
    <property type="entry name" value="Trp_halogenase"/>
    <property type="match status" value="1"/>
</dbReference>
<evidence type="ECO:0000256" key="2">
    <source>
        <dbReference type="PIRSR" id="PIRSR011396-2"/>
    </source>
</evidence>
<evidence type="ECO:0000256" key="1">
    <source>
        <dbReference type="PIRSR" id="PIRSR011396-1"/>
    </source>
</evidence>